<evidence type="ECO:0000256" key="7">
    <source>
        <dbReference type="ARBA" id="ARBA00022840"/>
    </source>
</evidence>
<protein>
    <submittedName>
        <fullName evidence="14">Heavy metal translocating P-type ATPase</fullName>
    </submittedName>
</protein>
<dbReference type="GO" id="GO:0055070">
    <property type="term" value="P:copper ion homeostasis"/>
    <property type="evidence" value="ECO:0007669"/>
    <property type="project" value="TreeGrafter"/>
</dbReference>
<feature type="region of interest" description="Disordered" evidence="12">
    <location>
        <begin position="390"/>
        <end position="409"/>
    </location>
</feature>
<dbReference type="EMBL" id="JACMYG010000053">
    <property type="protein sequence ID" value="MBC2693480.1"/>
    <property type="molecule type" value="Genomic_DNA"/>
</dbReference>
<feature type="domain" description="TRASH" evidence="13">
    <location>
        <begin position="97"/>
        <end position="135"/>
    </location>
</feature>
<proteinExistence type="inferred from homology"/>
<feature type="transmembrane region" description="Helical" evidence="11">
    <location>
        <begin position="194"/>
        <end position="213"/>
    </location>
</feature>
<dbReference type="NCBIfam" id="TIGR01525">
    <property type="entry name" value="ATPase-IB_hvy"/>
    <property type="match status" value="1"/>
</dbReference>
<gene>
    <name evidence="14" type="ORF">H7995_27255</name>
</gene>
<feature type="transmembrane region" description="Helical" evidence="11">
    <location>
        <begin position="479"/>
        <end position="502"/>
    </location>
</feature>
<dbReference type="SFLD" id="SFLDG00002">
    <property type="entry name" value="C1.7:_P-type_atpase_like"/>
    <property type="match status" value="1"/>
</dbReference>
<keyword evidence="8" id="KW-1278">Translocase</keyword>
<dbReference type="GO" id="GO:0016491">
    <property type="term" value="F:oxidoreductase activity"/>
    <property type="evidence" value="ECO:0007669"/>
    <property type="project" value="InterPro"/>
</dbReference>
<dbReference type="PRINTS" id="PR00119">
    <property type="entry name" value="CATATPASE"/>
</dbReference>
<keyword evidence="9 11" id="KW-1133">Transmembrane helix</keyword>
<dbReference type="InterPro" id="IPR059000">
    <property type="entry name" value="ATPase_P-type_domA"/>
</dbReference>
<dbReference type="Pfam" id="PF00702">
    <property type="entry name" value="Hydrolase"/>
    <property type="match status" value="1"/>
</dbReference>
<feature type="transmembrane region" description="Helical" evidence="11">
    <location>
        <begin position="451"/>
        <end position="473"/>
    </location>
</feature>
<evidence type="ECO:0000256" key="4">
    <source>
        <dbReference type="ARBA" id="ARBA00022692"/>
    </source>
</evidence>
<dbReference type="InterPro" id="IPR001757">
    <property type="entry name" value="P_typ_ATPase"/>
</dbReference>
<dbReference type="GO" id="GO:0016887">
    <property type="term" value="F:ATP hydrolysis activity"/>
    <property type="evidence" value="ECO:0007669"/>
    <property type="project" value="InterPro"/>
</dbReference>
<dbReference type="GO" id="GO:0005524">
    <property type="term" value="F:ATP binding"/>
    <property type="evidence" value="ECO:0007669"/>
    <property type="project" value="UniProtKB-UniRule"/>
</dbReference>
<evidence type="ECO:0000259" key="13">
    <source>
        <dbReference type="SMART" id="SM00746"/>
    </source>
</evidence>
<dbReference type="InterPro" id="IPR036412">
    <property type="entry name" value="HAD-like_sf"/>
</dbReference>
<dbReference type="InterPro" id="IPR023298">
    <property type="entry name" value="ATPase_P-typ_TM_dom_sf"/>
</dbReference>
<evidence type="ECO:0000313" key="14">
    <source>
        <dbReference type="EMBL" id="MBC2693480.1"/>
    </source>
</evidence>
<feature type="transmembrane region" description="Helical" evidence="11">
    <location>
        <begin position="794"/>
        <end position="816"/>
    </location>
</feature>
<dbReference type="InterPro" id="IPR018303">
    <property type="entry name" value="ATPase_P-typ_P_site"/>
</dbReference>
<dbReference type="Gene3D" id="1.10.620.20">
    <property type="entry name" value="Ribonucleotide Reductase, subunit A"/>
    <property type="match status" value="2"/>
</dbReference>
<evidence type="ECO:0000256" key="8">
    <source>
        <dbReference type="ARBA" id="ARBA00022967"/>
    </source>
</evidence>
<dbReference type="SMART" id="SM00746">
    <property type="entry name" value="TRASH"/>
    <property type="match status" value="2"/>
</dbReference>
<evidence type="ECO:0000313" key="15">
    <source>
        <dbReference type="Proteomes" id="UP000526003"/>
    </source>
</evidence>
<dbReference type="SUPFAM" id="SSF56784">
    <property type="entry name" value="HAD-like"/>
    <property type="match status" value="1"/>
</dbReference>
<dbReference type="AlphaFoldDB" id="A0A7X1GJ82"/>
<dbReference type="InterPro" id="IPR012348">
    <property type="entry name" value="RNR-like"/>
</dbReference>
<dbReference type="SFLD" id="SFLDF00027">
    <property type="entry name" value="p-type_atpase"/>
    <property type="match status" value="1"/>
</dbReference>
<dbReference type="InterPro" id="IPR011017">
    <property type="entry name" value="TRASH_dom"/>
</dbReference>
<dbReference type="SUPFAM" id="SSF81653">
    <property type="entry name" value="Calcium ATPase, transduction domain A"/>
    <property type="match status" value="1"/>
</dbReference>
<dbReference type="InterPro" id="IPR009078">
    <property type="entry name" value="Ferritin-like_SF"/>
</dbReference>
<dbReference type="Pfam" id="PF04945">
    <property type="entry name" value="YHS"/>
    <property type="match status" value="2"/>
</dbReference>
<dbReference type="Pfam" id="PF19335">
    <property type="entry name" value="HMBD"/>
    <property type="match status" value="1"/>
</dbReference>
<evidence type="ECO:0000256" key="1">
    <source>
        <dbReference type="ARBA" id="ARBA00004651"/>
    </source>
</evidence>
<dbReference type="Gene3D" id="2.70.150.10">
    <property type="entry name" value="Calcium-transporting ATPase, cytoplasmic transduction domain A"/>
    <property type="match status" value="1"/>
</dbReference>
<sequence>MSEPIACCQGASQSADAMAIDPVCGMQVNPATAKHVSVHDGQTFHFCSVGCKTKFEAAPASYLGASGKQIAAGSCCAGETVATPDHAAAGLTHEEKDPVCGMTVDPHTAKQHVEHAGHTYYFCGQRCSDKFIAEPLAWLEGHAAPGAIYTCPMHPEIQQVGPGECPKCGMALEPMLPREDENDGGEVRAMTRRFWLLVALTLPVFLLAMGPHLFGWQLPSPWDGITHWVEAVLGTAVVLWGGAPFFQRGWNSLRPWRPNMYTLIGVGTGVAWLYSVVAFVLPGIFPASFRDVHGQVGVYFETAAVIVTLVTLGDFLELRARRRTGAALKALLGLAPKTAHRLADDGSESDVPLAEVHAGDSLRVRPGEKVPVDGVVLDGESHVHESMLTGEPMPVSKTKGEPVTGGTVNQDGALTMRAEKVGGETMLAQIVALVAKAQRSRAPLQRVADRVAAWFVPAVFACSILAFAGWAWLGPDPKLTHALIAAVSVLIIACPCALGLATPISIMVASGRGAQNGVLFKDASAIEALRDIDTLVLDKTGTLTEGKPALTELLPLGELPRERLLLLAGALEQPSEHPLARAIVNALDGETPPTVEDFRTLTGRGVQGRVDGRLVALGNARLLDELKINADDKATQQAEALRGDGVTVMFLAVDGVLAGLIAVADRIKPGTAKAIAALHADGLRLVMLTGDNATTASAVARQLGIDEVHADVTPTDKASVVTRLKSEGRRVAMAGDGINDAPALAAADVGIAMGSGTDVAMESAQVTLIKGDLGAIARARSLSRATVRNIHQNLFFAFIYNAVGVPLAAGVLYPVLGITLSPMVAALAMSLSSVSVVSNALRLRKVTL</sequence>
<feature type="transmembrane region" description="Helical" evidence="11">
    <location>
        <begin position="225"/>
        <end position="246"/>
    </location>
</feature>
<feature type="transmembrane region" description="Helical" evidence="11">
    <location>
        <begin position="822"/>
        <end position="841"/>
    </location>
</feature>
<dbReference type="Gene3D" id="3.40.50.1000">
    <property type="entry name" value="HAD superfamily/HAD-like"/>
    <property type="match status" value="1"/>
</dbReference>
<evidence type="ECO:0000256" key="5">
    <source>
        <dbReference type="ARBA" id="ARBA00022723"/>
    </source>
</evidence>
<dbReference type="Proteomes" id="UP000526003">
    <property type="component" value="Unassembled WGS sequence"/>
</dbReference>
<comment type="caution">
    <text evidence="14">The sequence shown here is derived from an EMBL/GenBank/DDBJ whole genome shotgun (WGS) entry which is preliminary data.</text>
</comment>
<accession>A0A7X1GJ82</accession>
<keyword evidence="4 11" id="KW-0812">Transmembrane</keyword>
<keyword evidence="3 11" id="KW-1003">Cell membrane</keyword>
<dbReference type="InterPro" id="IPR027256">
    <property type="entry name" value="P-typ_ATPase_IB"/>
</dbReference>
<evidence type="ECO:0000256" key="9">
    <source>
        <dbReference type="ARBA" id="ARBA00022989"/>
    </source>
</evidence>
<feature type="transmembrane region" description="Helical" evidence="11">
    <location>
        <begin position="258"/>
        <end position="285"/>
    </location>
</feature>
<keyword evidence="6 11" id="KW-0547">Nucleotide-binding</keyword>
<evidence type="ECO:0000256" key="11">
    <source>
        <dbReference type="RuleBase" id="RU362081"/>
    </source>
</evidence>
<dbReference type="PANTHER" id="PTHR43520:SF8">
    <property type="entry name" value="P-TYPE CU(+) TRANSPORTER"/>
    <property type="match status" value="1"/>
</dbReference>
<evidence type="ECO:0000256" key="2">
    <source>
        <dbReference type="ARBA" id="ARBA00006024"/>
    </source>
</evidence>
<dbReference type="FunFam" id="2.70.150.10:FF:000020">
    <property type="entry name" value="Copper-exporting P-type ATPase A"/>
    <property type="match status" value="1"/>
</dbReference>
<dbReference type="CDD" id="cd02094">
    <property type="entry name" value="P-type_ATPase_Cu-like"/>
    <property type="match status" value="1"/>
</dbReference>
<dbReference type="Gene3D" id="3.40.1110.10">
    <property type="entry name" value="Calcium-transporting ATPase, cytoplasmic domain N"/>
    <property type="match status" value="1"/>
</dbReference>
<dbReference type="NCBIfam" id="TIGR01511">
    <property type="entry name" value="ATPase-IB1_Cu"/>
    <property type="match status" value="1"/>
</dbReference>
<dbReference type="InterPro" id="IPR044492">
    <property type="entry name" value="P_typ_ATPase_HD_dom"/>
</dbReference>
<keyword evidence="7 11" id="KW-0067">ATP-binding</keyword>
<reference evidence="14 15" key="1">
    <citation type="submission" date="2020-08" db="EMBL/GenBank/DDBJ databases">
        <title>Pseudomonas sp. nov.</title>
        <authorList>
            <person name="Gieschler S."/>
            <person name="Fiedler G."/>
            <person name="Brinks E."/>
            <person name="Boehnlein C."/>
            <person name="Franz C.M.A.P."/>
            <person name="Kabisch J."/>
        </authorList>
    </citation>
    <scope>NUCLEOTIDE SEQUENCE [LARGE SCALE GENOMIC DNA]</scope>
    <source>
        <strain evidence="14 15">MBT-1</strain>
    </source>
</reference>
<feature type="transmembrane region" description="Helical" evidence="11">
    <location>
        <begin position="297"/>
        <end position="316"/>
    </location>
</feature>
<dbReference type="SUPFAM" id="SSF47240">
    <property type="entry name" value="Ferritin-like"/>
    <property type="match status" value="2"/>
</dbReference>
<dbReference type="PROSITE" id="PS00154">
    <property type="entry name" value="ATPASE_E1_E2"/>
    <property type="match status" value="1"/>
</dbReference>
<dbReference type="GO" id="GO:0043682">
    <property type="term" value="F:P-type divalent copper transporter activity"/>
    <property type="evidence" value="ECO:0007669"/>
    <property type="project" value="TreeGrafter"/>
</dbReference>
<keyword evidence="5 11" id="KW-0479">Metal-binding</keyword>
<evidence type="ECO:0000256" key="6">
    <source>
        <dbReference type="ARBA" id="ARBA00022741"/>
    </source>
</evidence>
<dbReference type="PRINTS" id="PR00943">
    <property type="entry name" value="CUATPASE"/>
</dbReference>
<dbReference type="GO" id="GO:0005886">
    <property type="term" value="C:plasma membrane"/>
    <property type="evidence" value="ECO:0007669"/>
    <property type="project" value="UniProtKB-SubCell"/>
</dbReference>
<dbReference type="InterPro" id="IPR023214">
    <property type="entry name" value="HAD_sf"/>
</dbReference>
<organism evidence="14 15">
    <name type="scientific">Pseudomonas kielensis</name>
    <dbReference type="NCBI Taxonomy" id="2762577"/>
    <lineage>
        <taxon>Bacteria</taxon>
        <taxon>Pseudomonadati</taxon>
        <taxon>Pseudomonadota</taxon>
        <taxon>Gammaproteobacteria</taxon>
        <taxon>Pseudomonadales</taxon>
        <taxon>Pseudomonadaceae</taxon>
        <taxon>Pseudomonas</taxon>
    </lineage>
</organism>
<dbReference type="InterPro" id="IPR023299">
    <property type="entry name" value="ATPase_P-typ_cyto_dom_N"/>
</dbReference>
<dbReference type="InterPro" id="IPR045800">
    <property type="entry name" value="HMBD"/>
</dbReference>
<dbReference type="Pfam" id="PF00122">
    <property type="entry name" value="E1-E2_ATPase"/>
    <property type="match status" value="1"/>
</dbReference>
<evidence type="ECO:0000256" key="3">
    <source>
        <dbReference type="ARBA" id="ARBA00022475"/>
    </source>
</evidence>
<evidence type="ECO:0000256" key="10">
    <source>
        <dbReference type="ARBA" id="ARBA00023136"/>
    </source>
</evidence>
<dbReference type="RefSeq" id="WP_057978542.1">
    <property type="nucleotide sequence ID" value="NZ_JACMYG010000053.1"/>
</dbReference>
<keyword evidence="15" id="KW-1185">Reference proteome</keyword>
<dbReference type="GO" id="GO:0005507">
    <property type="term" value="F:copper ion binding"/>
    <property type="evidence" value="ECO:0007669"/>
    <property type="project" value="TreeGrafter"/>
</dbReference>
<name>A0A7X1GJ82_9PSED</name>
<dbReference type="PANTHER" id="PTHR43520">
    <property type="entry name" value="ATP7, ISOFORM B"/>
    <property type="match status" value="1"/>
</dbReference>
<dbReference type="NCBIfam" id="TIGR01494">
    <property type="entry name" value="ATPase_P-type"/>
    <property type="match status" value="1"/>
</dbReference>
<dbReference type="SFLD" id="SFLDS00003">
    <property type="entry name" value="Haloacid_Dehalogenase"/>
    <property type="match status" value="1"/>
</dbReference>
<evidence type="ECO:0000256" key="12">
    <source>
        <dbReference type="SAM" id="MobiDB-lite"/>
    </source>
</evidence>
<dbReference type="GO" id="GO:0060003">
    <property type="term" value="P:copper ion export"/>
    <property type="evidence" value="ECO:0007669"/>
    <property type="project" value="UniProtKB-ARBA"/>
</dbReference>
<comment type="similarity">
    <text evidence="2 11">Belongs to the cation transport ATPase (P-type) (TC 3.A.3) family. Type IB subfamily.</text>
</comment>
<dbReference type="SUPFAM" id="SSF81665">
    <property type="entry name" value="Calcium ATPase, transmembrane domain M"/>
    <property type="match status" value="1"/>
</dbReference>
<feature type="domain" description="TRASH" evidence="13">
    <location>
        <begin position="21"/>
        <end position="59"/>
    </location>
</feature>
<dbReference type="InterPro" id="IPR008250">
    <property type="entry name" value="ATPase_P-typ_transduc_dom_A_sf"/>
</dbReference>
<keyword evidence="10 11" id="KW-0472">Membrane</keyword>
<dbReference type="InterPro" id="IPR007029">
    <property type="entry name" value="YHS_dom"/>
</dbReference>
<comment type="subcellular location">
    <subcellularLocation>
        <location evidence="1">Cell membrane</location>
        <topology evidence="1">Multi-pass membrane protein</topology>
    </subcellularLocation>
</comment>